<evidence type="ECO:0000256" key="4">
    <source>
        <dbReference type="ARBA" id="ARBA00022801"/>
    </source>
</evidence>
<organism evidence="13 14">
    <name type="scientific">Candidatus Giovannonibacteria bacterium GW2011_GWA2_44_26</name>
    <dbReference type="NCBI Taxonomy" id="1618648"/>
    <lineage>
        <taxon>Bacteria</taxon>
        <taxon>Candidatus Giovannoniibacteriota</taxon>
    </lineage>
</organism>
<feature type="active site" evidence="10 11">
    <location>
        <position position="182"/>
    </location>
</feature>
<keyword evidence="5 10" id="KW-0315">Glutamine amidotransferase</keyword>
<dbReference type="NCBIfam" id="TIGR01855">
    <property type="entry name" value="IMP_synth_hisH"/>
    <property type="match status" value="1"/>
</dbReference>
<evidence type="ECO:0000256" key="5">
    <source>
        <dbReference type="ARBA" id="ARBA00022962"/>
    </source>
</evidence>
<comment type="catalytic activity">
    <reaction evidence="8 10">
        <text>5-[(5-phospho-1-deoxy-D-ribulos-1-ylimino)methylamino]-1-(5-phospho-beta-D-ribosyl)imidazole-4-carboxamide + L-glutamine = D-erythro-1-(imidazol-4-yl)glycerol 3-phosphate + 5-amino-1-(5-phospho-beta-D-ribosyl)imidazole-4-carboxamide + L-glutamate + H(+)</text>
        <dbReference type="Rhea" id="RHEA:24793"/>
        <dbReference type="ChEBI" id="CHEBI:15378"/>
        <dbReference type="ChEBI" id="CHEBI:29985"/>
        <dbReference type="ChEBI" id="CHEBI:58278"/>
        <dbReference type="ChEBI" id="CHEBI:58359"/>
        <dbReference type="ChEBI" id="CHEBI:58475"/>
        <dbReference type="ChEBI" id="CHEBI:58525"/>
        <dbReference type="EC" id="4.3.2.10"/>
    </reaction>
</comment>
<dbReference type="SUPFAM" id="SSF52317">
    <property type="entry name" value="Class I glutamine amidotransferase-like"/>
    <property type="match status" value="1"/>
</dbReference>
<dbReference type="EMBL" id="LCIT01000003">
    <property type="protein sequence ID" value="KKT63438.1"/>
    <property type="molecule type" value="Genomic_DNA"/>
</dbReference>
<dbReference type="InterPro" id="IPR029062">
    <property type="entry name" value="Class_I_gatase-like"/>
</dbReference>
<dbReference type="EC" id="3.5.1.2" evidence="10"/>
<dbReference type="EC" id="4.3.2.10" evidence="10"/>
<evidence type="ECO:0000259" key="12">
    <source>
        <dbReference type="Pfam" id="PF00117"/>
    </source>
</evidence>
<dbReference type="InterPro" id="IPR010139">
    <property type="entry name" value="Imidazole-glycPsynth_HisH"/>
</dbReference>
<dbReference type="PROSITE" id="PS51274">
    <property type="entry name" value="GATASE_COBBQ"/>
    <property type="match status" value="1"/>
</dbReference>
<accession>A0A0G1IWS1</accession>
<feature type="active site" description="Nucleophile" evidence="10 11">
    <location>
        <position position="82"/>
    </location>
</feature>
<protein>
    <recommendedName>
        <fullName evidence="10">Imidazole glycerol phosphate synthase subunit HisH</fullName>
        <ecNumber evidence="10">4.3.2.10</ecNumber>
    </recommendedName>
    <alternativeName>
        <fullName evidence="10">IGP synthase glutaminase subunit</fullName>
        <ecNumber evidence="10">3.5.1.2</ecNumber>
    </alternativeName>
    <alternativeName>
        <fullName evidence="10">IGP synthase subunit HisH</fullName>
    </alternativeName>
    <alternativeName>
        <fullName evidence="10">ImGP synthase subunit HisH</fullName>
        <shortName evidence="10">IGPS subunit HisH</shortName>
    </alternativeName>
</protein>
<reference evidence="13 14" key="1">
    <citation type="journal article" date="2015" name="Nature">
        <title>rRNA introns, odd ribosomes, and small enigmatic genomes across a large radiation of phyla.</title>
        <authorList>
            <person name="Brown C.T."/>
            <person name="Hug L.A."/>
            <person name="Thomas B.C."/>
            <person name="Sharon I."/>
            <person name="Castelle C.J."/>
            <person name="Singh A."/>
            <person name="Wilkins M.J."/>
            <person name="Williams K.H."/>
            <person name="Banfield J.F."/>
        </authorList>
    </citation>
    <scope>NUCLEOTIDE SEQUENCE [LARGE SCALE GENOMIC DNA]</scope>
</reference>
<dbReference type="Pfam" id="PF00117">
    <property type="entry name" value="GATase"/>
    <property type="match status" value="1"/>
</dbReference>
<feature type="domain" description="Glutamine amidotransferase" evidence="12">
    <location>
        <begin position="7"/>
        <end position="198"/>
    </location>
</feature>
<comment type="catalytic activity">
    <reaction evidence="9 10">
        <text>L-glutamine + H2O = L-glutamate + NH4(+)</text>
        <dbReference type="Rhea" id="RHEA:15889"/>
        <dbReference type="ChEBI" id="CHEBI:15377"/>
        <dbReference type="ChEBI" id="CHEBI:28938"/>
        <dbReference type="ChEBI" id="CHEBI:29985"/>
        <dbReference type="ChEBI" id="CHEBI:58359"/>
        <dbReference type="EC" id="3.5.1.2"/>
    </reaction>
</comment>
<dbReference type="PROSITE" id="PS51273">
    <property type="entry name" value="GATASE_TYPE_1"/>
    <property type="match status" value="1"/>
</dbReference>
<comment type="subunit">
    <text evidence="2 10">Heterodimer of HisH and HisF.</text>
</comment>
<evidence type="ECO:0000313" key="14">
    <source>
        <dbReference type="Proteomes" id="UP000033945"/>
    </source>
</evidence>
<evidence type="ECO:0000256" key="3">
    <source>
        <dbReference type="ARBA" id="ARBA00022605"/>
    </source>
</evidence>
<evidence type="ECO:0000256" key="9">
    <source>
        <dbReference type="ARBA" id="ARBA00049534"/>
    </source>
</evidence>
<gene>
    <name evidence="10" type="primary">hisH</name>
    <name evidence="13" type="ORF">UW55_C0003G0006</name>
</gene>
<comment type="pathway">
    <text evidence="1 10">Amino-acid biosynthesis; L-histidine biosynthesis; L-histidine from 5-phospho-alpha-D-ribose 1-diphosphate: step 5/9.</text>
</comment>
<dbReference type="HAMAP" id="MF_00278">
    <property type="entry name" value="HisH"/>
    <property type="match status" value="1"/>
</dbReference>
<evidence type="ECO:0000256" key="1">
    <source>
        <dbReference type="ARBA" id="ARBA00005091"/>
    </source>
</evidence>
<dbReference type="CDD" id="cd01748">
    <property type="entry name" value="GATase1_IGP_Synthase"/>
    <property type="match status" value="1"/>
</dbReference>
<dbReference type="Proteomes" id="UP000033945">
    <property type="component" value="Unassembled WGS sequence"/>
</dbReference>
<keyword evidence="6 10" id="KW-0368">Histidine biosynthesis</keyword>
<dbReference type="InterPro" id="IPR017926">
    <property type="entry name" value="GATASE"/>
</dbReference>
<dbReference type="PATRIC" id="fig|1618648.3.peg.326"/>
<keyword evidence="13" id="KW-0808">Transferase</keyword>
<feature type="active site" evidence="10 11">
    <location>
        <position position="184"/>
    </location>
</feature>
<dbReference type="PANTHER" id="PTHR42701:SF1">
    <property type="entry name" value="IMIDAZOLE GLYCEROL PHOSPHATE SYNTHASE SUBUNIT HISH"/>
    <property type="match status" value="1"/>
</dbReference>
<dbReference type="PIRSF" id="PIRSF000495">
    <property type="entry name" value="Amidotransf_hisH"/>
    <property type="match status" value="1"/>
</dbReference>
<proteinExistence type="inferred from homology"/>
<keyword evidence="3 10" id="KW-0028">Amino-acid biosynthesis</keyword>
<evidence type="ECO:0000256" key="8">
    <source>
        <dbReference type="ARBA" id="ARBA00047838"/>
    </source>
</evidence>
<evidence type="ECO:0000256" key="11">
    <source>
        <dbReference type="PIRSR" id="PIRSR000495-1"/>
    </source>
</evidence>
<evidence type="ECO:0000256" key="6">
    <source>
        <dbReference type="ARBA" id="ARBA00023102"/>
    </source>
</evidence>
<evidence type="ECO:0000256" key="7">
    <source>
        <dbReference type="ARBA" id="ARBA00023239"/>
    </source>
</evidence>
<sequence>MSSKIIIIDYGVGNLQSLKKAFKFFGVDAVVSEDANEILASDAIVLPGVGSFEAGMRGLKIRGLAEAVKAFAAKNKPVLGICLGAQLMLSEGHEFGVFEGLNIIPGKVVKFPELANGEKIPHVGWNKVKSPGGGVWNKDFYFVHSYILDPKNHENVFGLTTYGGREFCSVVKKGNIYGTQFHPEKSGEAGLEVIKNFINLI</sequence>
<dbReference type="Gene3D" id="3.40.50.880">
    <property type="match status" value="1"/>
</dbReference>
<dbReference type="UniPathway" id="UPA00031">
    <property type="reaction ID" value="UER00010"/>
</dbReference>
<evidence type="ECO:0000256" key="10">
    <source>
        <dbReference type="HAMAP-Rule" id="MF_00278"/>
    </source>
</evidence>
<dbReference type="AlphaFoldDB" id="A0A0G1IWS1"/>
<comment type="function">
    <text evidence="10">IGPS catalyzes the conversion of PRFAR and glutamine to IGP, AICAR and glutamate. The HisH subunit catalyzes the hydrolysis of glutamine to glutamate and ammonia as part of the synthesis of IGP and AICAR. The resulting ammonia molecule is channeled to the active site of HisF.</text>
</comment>
<dbReference type="GO" id="GO:0000107">
    <property type="term" value="F:imidazoleglycerol-phosphate synthase activity"/>
    <property type="evidence" value="ECO:0007669"/>
    <property type="project" value="UniProtKB-UniRule"/>
</dbReference>
<dbReference type="GO" id="GO:0000105">
    <property type="term" value="P:L-histidine biosynthetic process"/>
    <property type="evidence" value="ECO:0007669"/>
    <property type="project" value="UniProtKB-UniRule"/>
</dbReference>
<dbReference type="GO" id="GO:0004359">
    <property type="term" value="F:glutaminase activity"/>
    <property type="evidence" value="ECO:0007669"/>
    <property type="project" value="UniProtKB-EC"/>
</dbReference>
<comment type="caution">
    <text evidence="13">The sequence shown here is derived from an EMBL/GenBank/DDBJ whole genome shotgun (WGS) entry which is preliminary data.</text>
</comment>
<keyword evidence="10" id="KW-0963">Cytoplasm</keyword>
<keyword evidence="4 10" id="KW-0378">Hydrolase</keyword>
<dbReference type="GO" id="GO:0005737">
    <property type="term" value="C:cytoplasm"/>
    <property type="evidence" value="ECO:0007669"/>
    <property type="project" value="UniProtKB-SubCell"/>
</dbReference>
<evidence type="ECO:0000313" key="13">
    <source>
        <dbReference type="EMBL" id="KKT63438.1"/>
    </source>
</evidence>
<keyword evidence="7 10" id="KW-0456">Lyase</keyword>
<dbReference type="PANTHER" id="PTHR42701">
    <property type="entry name" value="IMIDAZOLE GLYCEROL PHOSPHATE SYNTHASE SUBUNIT HISH"/>
    <property type="match status" value="1"/>
</dbReference>
<dbReference type="GO" id="GO:0016829">
    <property type="term" value="F:lyase activity"/>
    <property type="evidence" value="ECO:0007669"/>
    <property type="project" value="UniProtKB-KW"/>
</dbReference>
<name>A0A0G1IWS1_9BACT</name>
<comment type="subcellular location">
    <subcellularLocation>
        <location evidence="10">Cytoplasm</location>
    </subcellularLocation>
</comment>
<evidence type="ECO:0000256" key="2">
    <source>
        <dbReference type="ARBA" id="ARBA00011152"/>
    </source>
</evidence>